<dbReference type="Gene3D" id="2.70.70.10">
    <property type="entry name" value="Glucose Permease (Domain IIA)"/>
    <property type="match status" value="1"/>
</dbReference>
<keyword evidence="1" id="KW-0175">Coiled coil</keyword>
<organism evidence="4 5">
    <name type="scientific">Desulfuromonas thiophila</name>
    <dbReference type="NCBI Taxonomy" id="57664"/>
    <lineage>
        <taxon>Bacteria</taxon>
        <taxon>Pseudomonadati</taxon>
        <taxon>Thermodesulfobacteriota</taxon>
        <taxon>Desulfuromonadia</taxon>
        <taxon>Desulfuromonadales</taxon>
        <taxon>Desulfuromonadaceae</taxon>
        <taxon>Desulfuromonas</taxon>
    </lineage>
</organism>
<reference evidence="5" key="1">
    <citation type="submission" date="2016-10" db="EMBL/GenBank/DDBJ databases">
        <authorList>
            <person name="Varghese N."/>
            <person name="Submissions S."/>
        </authorList>
    </citation>
    <scope>NUCLEOTIDE SEQUENCE [LARGE SCALE GENOMIC DNA]</scope>
    <source>
        <strain evidence="5">DSM 8987</strain>
    </source>
</reference>
<feature type="coiled-coil region" evidence="1">
    <location>
        <begin position="167"/>
        <end position="250"/>
    </location>
</feature>
<evidence type="ECO:0000313" key="4">
    <source>
        <dbReference type="EMBL" id="SDE18542.1"/>
    </source>
</evidence>
<dbReference type="STRING" id="57664.SAMN05661003_104208"/>
<proteinExistence type="predicted"/>
<dbReference type="PANTHER" id="PTHR21666">
    <property type="entry name" value="PEPTIDASE-RELATED"/>
    <property type="match status" value="1"/>
</dbReference>
<sequence>MIRLPSGRHRRPFLCQLLLLALLLVPSLRPPLAADELASKQKQLKQMQQQISATSGQLAQKTRAEHSTLQQLEQLQNRVTGSQRQLDAASTELAQLRQQVSEAQLQIDQYEQVLQQARGAVVKRLRALYTSDDSSSLCLLFSTESPLTLAENADFLRRITAHDQALLHSYRDQLQQSRQVRQTLQQQLERQQQLLDQQQRQRQQLLADQKEKEQLIRQIRNDKASLAGVLAELEERSRSLANLVDTLKQRQRDSYQPRGQRFAQARSQLPWPSTGKVRQEFGTFTQQGLGTGVKSNGLEIAALPGSPIKAVWPGQVVFAGPFKGYGELLIVDHGDQYYSLYAQTRDLRVGKGDRVDSGTVLALSGYDQRDSYHFEIRHRGTPVNPRQWLKPR</sequence>
<evidence type="ECO:0000256" key="1">
    <source>
        <dbReference type="SAM" id="Coils"/>
    </source>
</evidence>
<dbReference type="InterPro" id="IPR016047">
    <property type="entry name" value="M23ase_b-sheet_dom"/>
</dbReference>
<dbReference type="EMBL" id="FNAQ01000004">
    <property type="protein sequence ID" value="SDE18542.1"/>
    <property type="molecule type" value="Genomic_DNA"/>
</dbReference>
<gene>
    <name evidence="4" type="ORF">SAMN05661003_104208</name>
</gene>
<dbReference type="InterPro" id="IPR050570">
    <property type="entry name" value="Cell_wall_metabolism_enzyme"/>
</dbReference>
<dbReference type="RefSeq" id="WP_092077398.1">
    <property type="nucleotide sequence ID" value="NZ_FNAQ01000004.1"/>
</dbReference>
<keyword evidence="2" id="KW-0732">Signal</keyword>
<protein>
    <submittedName>
        <fullName evidence="4">Septal ring factor EnvC, activator of murein hydrolases AmiA and AmiB</fullName>
    </submittedName>
</protein>
<dbReference type="SUPFAM" id="SSF51261">
    <property type="entry name" value="Duplicated hybrid motif"/>
    <property type="match status" value="1"/>
</dbReference>
<keyword evidence="5" id="KW-1185">Reference proteome</keyword>
<dbReference type="OrthoDB" id="9784703at2"/>
<dbReference type="GO" id="GO:0004222">
    <property type="term" value="F:metalloendopeptidase activity"/>
    <property type="evidence" value="ECO:0007669"/>
    <property type="project" value="TreeGrafter"/>
</dbReference>
<feature type="domain" description="M23ase beta-sheet core" evidence="3">
    <location>
        <begin position="295"/>
        <end position="385"/>
    </location>
</feature>
<feature type="chain" id="PRO_5017356785" evidence="2">
    <location>
        <begin position="34"/>
        <end position="392"/>
    </location>
</feature>
<dbReference type="Pfam" id="PF01551">
    <property type="entry name" value="Peptidase_M23"/>
    <property type="match status" value="1"/>
</dbReference>
<accession>A0A1G7AUZ2</accession>
<evidence type="ECO:0000313" key="5">
    <source>
        <dbReference type="Proteomes" id="UP000243205"/>
    </source>
</evidence>
<dbReference type="InterPro" id="IPR011055">
    <property type="entry name" value="Dup_hybrid_motif"/>
</dbReference>
<evidence type="ECO:0000256" key="2">
    <source>
        <dbReference type="SAM" id="SignalP"/>
    </source>
</evidence>
<dbReference type="Proteomes" id="UP000243205">
    <property type="component" value="Unassembled WGS sequence"/>
</dbReference>
<dbReference type="AlphaFoldDB" id="A0A1G7AUZ2"/>
<dbReference type="CDD" id="cd12797">
    <property type="entry name" value="M23_peptidase"/>
    <property type="match status" value="1"/>
</dbReference>
<evidence type="ECO:0000259" key="3">
    <source>
        <dbReference type="Pfam" id="PF01551"/>
    </source>
</evidence>
<dbReference type="PANTHER" id="PTHR21666:SF270">
    <property type="entry name" value="MUREIN HYDROLASE ACTIVATOR ENVC"/>
    <property type="match status" value="1"/>
</dbReference>
<feature type="coiled-coil region" evidence="1">
    <location>
        <begin position="37"/>
        <end position="120"/>
    </location>
</feature>
<dbReference type="Gene3D" id="6.10.250.3150">
    <property type="match status" value="1"/>
</dbReference>
<keyword evidence="4" id="KW-0378">Hydrolase</keyword>
<feature type="signal peptide" evidence="2">
    <location>
        <begin position="1"/>
        <end position="33"/>
    </location>
</feature>
<name>A0A1G7AUZ2_9BACT</name>